<reference evidence="1 2" key="1">
    <citation type="submission" date="2019-02" db="EMBL/GenBank/DDBJ databases">
        <title>Deep-cultivation of Planctomycetes and their phenomic and genomic characterization uncovers novel biology.</title>
        <authorList>
            <person name="Wiegand S."/>
            <person name="Jogler M."/>
            <person name="Boedeker C."/>
            <person name="Pinto D."/>
            <person name="Vollmers J."/>
            <person name="Rivas-Marin E."/>
            <person name="Kohn T."/>
            <person name="Peeters S.H."/>
            <person name="Heuer A."/>
            <person name="Rast P."/>
            <person name="Oberbeckmann S."/>
            <person name="Bunk B."/>
            <person name="Jeske O."/>
            <person name="Meyerdierks A."/>
            <person name="Storesund J.E."/>
            <person name="Kallscheuer N."/>
            <person name="Luecker S."/>
            <person name="Lage O.M."/>
            <person name="Pohl T."/>
            <person name="Merkel B.J."/>
            <person name="Hornburger P."/>
            <person name="Mueller R.-W."/>
            <person name="Bruemmer F."/>
            <person name="Labrenz M."/>
            <person name="Spormann A.M."/>
            <person name="Op Den Camp H."/>
            <person name="Overmann J."/>
            <person name="Amann R."/>
            <person name="Jetten M.S.M."/>
            <person name="Mascher T."/>
            <person name="Medema M.H."/>
            <person name="Devos D.P."/>
            <person name="Kaster A.-K."/>
            <person name="Ovreas L."/>
            <person name="Rohde M."/>
            <person name="Galperin M.Y."/>
            <person name="Jogler C."/>
        </authorList>
    </citation>
    <scope>NUCLEOTIDE SEQUENCE [LARGE SCALE GENOMIC DNA]</scope>
    <source>
        <strain evidence="1 2">CA85</strain>
    </source>
</reference>
<sequence length="276" mass="30067">MDGTTEPIIAIIGHPIAGNPTQFALESGLESAEIDCRVLSVDLPSDRVSTAVAGMDAMNFRGVWVAPSSAAAIDAVVPSGSPNLIDFLLHDASAASVSPWLAVSLKQQVWMELAAQTLDRRSHRCGKVWWIDEQTDLSPARLLAEKNLLLEQLLDSNRNCFAELTRDDIEVVNDPAHAQPGQLSGDEVDEVIVFARLTSPPASWQPPATSITLDLNENWDADYLSHWDQIKAESKGTSLRGADVHAACLSKLTELLFSRQVDPEVFQEALDEYLAV</sequence>
<dbReference type="SUPFAM" id="SSF53223">
    <property type="entry name" value="Aminoacid dehydrogenase-like, N-terminal domain"/>
    <property type="match status" value="1"/>
</dbReference>
<dbReference type="AlphaFoldDB" id="A0A5C5XQN0"/>
<organism evidence="1 2">
    <name type="scientific">Allorhodopirellula solitaria</name>
    <dbReference type="NCBI Taxonomy" id="2527987"/>
    <lineage>
        <taxon>Bacteria</taxon>
        <taxon>Pseudomonadati</taxon>
        <taxon>Planctomycetota</taxon>
        <taxon>Planctomycetia</taxon>
        <taxon>Pirellulales</taxon>
        <taxon>Pirellulaceae</taxon>
        <taxon>Allorhodopirellula</taxon>
    </lineage>
</organism>
<comment type="caution">
    <text evidence="1">The sequence shown here is derived from an EMBL/GenBank/DDBJ whole genome shotgun (WGS) entry which is preliminary data.</text>
</comment>
<dbReference type="GO" id="GO:0016491">
    <property type="term" value="F:oxidoreductase activity"/>
    <property type="evidence" value="ECO:0007669"/>
    <property type="project" value="UniProtKB-ARBA"/>
</dbReference>
<protein>
    <recommendedName>
        <fullName evidence="3">Shikimate dehydrogenase</fullName>
    </recommendedName>
</protein>
<dbReference type="InterPro" id="IPR046346">
    <property type="entry name" value="Aminoacid_DH-like_N_sf"/>
</dbReference>
<dbReference type="EMBL" id="SJPK01000007">
    <property type="protein sequence ID" value="TWT65200.1"/>
    <property type="molecule type" value="Genomic_DNA"/>
</dbReference>
<dbReference type="Proteomes" id="UP000318053">
    <property type="component" value="Unassembled WGS sequence"/>
</dbReference>
<keyword evidence="2" id="KW-1185">Reference proteome</keyword>
<dbReference type="RefSeq" id="WP_146392060.1">
    <property type="nucleotide sequence ID" value="NZ_SJPK01000007.1"/>
</dbReference>
<evidence type="ECO:0000313" key="2">
    <source>
        <dbReference type="Proteomes" id="UP000318053"/>
    </source>
</evidence>
<gene>
    <name evidence="1" type="ORF">CA85_31090</name>
</gene>
<name>A0A5C5XQN0_9BACT</name>
<evidence type="ECO:0008006" key="3">
    <source>
        <dbReference type="Google" id="ProtNLM"/>
    </source>
</evidence>
<proteinExistence type="predicted"/>
<accession>A0A5C5XQN0</accession>
<dbReference type="OrthoDB" id="9792692at2"/>
<evidence type="ECO:0000313" key="1">
    <source>
        <dbReference type="EMBL" id="TWT65200.1"/>
    </source>
</evidence>